<dbReference type="Gene3D" id="3.40.50.300">
    <property type="entry name" value="P-loop containing nucleotide triphosphate hydrolases"/>
    <property type="match status" value="1"/>
</dbReference>
<proteinExistence type="predicted"/>
<dbReference type="Pfam" id="PF10923">
    <property type="entry name" value="BrxC_BrxD"/>
    <property type="match status" value="1"/>
</dbReference>
<organism evidence="1 2">
    <name type="scientific">Candidatus Fervidibacter sacchari</name>
    <dbReference type="NCBI Taxonomy" id="1448929"/>
    <lineage>
        <taxon>Bacteria</taxon>
        <taxon>Candidatus Fervidibacterota</taxon>
        <taxon>Candidatus Fervidibacter</taxon>
    </lineage>
</organism>
<dbReference type="InterPro" id="IPR008991">
    <property type="entry name" value="Translation_prot_SH3-like_sf"/>
</dbReference>
<dbReference type="InterPro" id="IPR027417">
    <property type="entry name" value="P-loop_NTPase"/>
</dbReference>
<comment type="caution">
    <text evidence="1">The sequence shown here is derived from an EMBL/GenBank/DDBJ whole genome shotgun (WGS) entry which is preliminary data.</text>
</comment>
<name>A0ABT2ETV6_9BACT</name>
<protein>
    <submittedName>
        <fullName evidence="1">Transcription antitermination factor NusG</fullName>
    </submittedName>
</protein>
<accession>A0ABT2ETV6</accession>
<evidence type="ECO:0000313" key="1">
    <source>
        <dbReference type="EMBL" id="MCS3921084.1"/>
    </source>
</evidence>
<evidence type="ECO:0000313" key="2">
    <source>
        <dbReference type="Proteomes" id="UP001204798"/>
    </source>
</evidence>
<gene>
    <name evidence="1" type="ORF">M2350_003525</name>
</gene>
<dbReference type="SUPFAM" id="SSF50104">
    <property type="entry name" value="Translation proteins SH3-like domain"/>
    <property type="match status" value="1"/>
</dbReference>
<sequence>MLEPEEAILQDHSACLRTLWALKAGRAPREGVRYLSVGLDGTIQKLQQVFRQAIQGRAQILWLIGDYGEGKSHLLRLVTALAEEHRFAWAYVVHDKDRDIGLHKPARLFQRILWSLQWEQPSLNLLRFHREMTSPPLYDRWWRYELPKKLTELTEWLKAQGWQGLVICLDEVENCCQFHWNQHYPAWETLNHLHHHLNSPVLLCLAITNSGLERLEVLWRYYASNEAEVFLSSVRDNGVTMPDWTEKFALPLAGRIYQLHSVAFGWKPTISVEKVAMEASEQAKATQSGRWRTFVQAVVNALEREHQKVVAYQPVATKPPEPVFAIPKTLSTPSVPVPPKSSLPKIQPGDRVEIVRTHFRGFRGIVERVRDNELEIVLDGRTPMRVKLPLDAVKRLR</sequence>
<reference evidence="1 2" key="1">
    <citation type="submission" date="2022-08" db="EMBL/GenBank/DDBJ databases">
        <title>Bacterial and archaeal communities from various locations to study Microbial Dark Matter (Phase II).</title>
        <authorList>
            <person name="Stepanauskas R."/>
        </authorList>
    </citation>
    <scope>NUCLEOTIDE SEQUENCE [LARGE SCALE GENOMIC DNA]</scope>
    <source>
        <strain evidence="1 2">PD1</strain>
    </source>
</reference>
<dbReference type="RefSeq" id="WP_259101884.1">
    <property type="nucleotide sequence ID" value="NZ_CP130454.1"/>
</dbReference>
<dbReference type="Gene3D" id="2.30.30.30">
    <property type="match status" value="1"/>
</dbReference>
<dbReference type="Proteomes" id="UP001204798">
    <property type="component" value="Unassembled WGS sequence"/>
</dbReference>
<dbReference type="EMBL" id="JANUCP010000009">
    <property type="protein sequence ID" value="MCS3921084.1"/>
    <property type="molecule type" value="Genomic_DNA"/>
</dbReference>
<keyword evidence="2" id="KW-1185">Reference proteome</keyword>
<dbReference type="InterPro" id="IPR014722">
    <property type="entry name" value="Rib_uL2_dom2"/>
</dbReference>
<dbReference type="InterPro" id="IPR021228">
    <property type="entry name" value="BrxD"/>
</dbReference>
<dbReference type="SUPFAM" id="SSF52540">
    <property type="entry name" value="P-loop containing nucleoside triphosphate hydrolases"/>
    <property type="match status" value="1"/>
</dbReference>